<evidence type="ECO:0000313" key="3">
    <source>
        <dbReference type="Proteomes" id="UP001177023"/>
    </source>
</evidence>
<dbReference type="EMBL" id="CATQJA010002707">
    <property type="protein sequence ID" value="CAJ0585951.1"/>
    <property type="molecule type" value="Genomic_DNA"/>
</dbReference>
<comment type="caution">
    <text evidence="2">The sequence shown here is derived from an EMBL/GenBank/DDBJ whole genome shotgun (WGS) entry which is preliminary data.</text>
</comment>
<dbReference type="Proteomes" id="UP001177023">
    <property type="component" value="Unassembled WGS sequence"/>
</dbReference>
<feature type="non-terminal residue" evidence="2">
    <location>
        <position position="1"/>
    </location>
</feature>
<keyword evidence="3" id="KW-1185">Reference proteome</keyword>
<reference evidence="2" key="1">
    <citation type="submission" date="2023-06" db="EMBL/GenBank/DDBJ databases">
        <authorList>
            <person name="Delattre M."/>
        </authorList>
    </citation>
    <scope>NUCLEOTIDE SEQUENCE</scope>
    <source>
        <strain evidence="2">AF72</strain>
    </source>
</reference>
<gene>
    <name evidence="2" type="ORF">MSPICULIGERA_LOCUS23961</name>
</gene>
<name>A0AA36GB89_9BILA</name>
<evidence type="ECO:0000313" key="2">
    <source>
        <dbReference type="EMBL" id="CAJ0585951.1"/>
    </source>
</evidence>
<proteinExistence type="predicted"/>
<evidence type="ECO:0000256" key="1">
    <source>
        <dbReference type="SAM" id="MobiDB-lite"/>
    </source>
</evidence>
<organism evidence="2 3">
    <name type="scientific">Mesorhabditis spiculigera</name>
    <dbReference type="NCBI Taxonomy" id="96644"/>
    <lineage>
        <taxon>Eukaryota</taxon>
        <taxon>Metazoa</taxon>
        <taxon>Ecdysozoa</taxon>
        <taxon>Nematoda</taxon>
        <taxon>Chromadorea</taxon>
        <taxon>Rhabditida</taxon>
        <taxon>Rhabditina</taxon>
        <taxon>Rhabditomorpha</taxon>
        <taxon>Rhabditoidea</taxon>
        <taxon>Rhabditidae</taxon>
        <taxon>Mesorhabditinae</taxon>
        <taxon>Mesorhabditis</taxon>
    </lineage>
</organism>
<feature type="region of interest" description="Disordered" evidence="1">
    <location>
        <begin position="73"/>
        <end position="112"/>
    </location>
</feature>
<accession>A0AA36GB89</accession>
<protein>
    <submittedName>
        <fullName evidence="2">Uncharacterized protein</fullName>
    </submittedName>
</protein>
<dbReference type="AlphaFoldDB" id="A0AA36GB89"/>
<sequence>MRRKSRLDADAICLALGGTCVNQACCTTPFSGLKAGGGSGNERPLTTVDGDVEEGSIISVTSAEEREAAEIKSGLIGSGTAEKRTKAPSFGTTPEPYTERPHRTTTRRGNTKKVSVVTLKPEGPEMEELFEILGNTTQATVTTKKKTKKGKKSSQIETTTALPEHVSLLLTTCGSGLRPVGPCSEDSDCPALHHCQNGKICCYNVFHDPDTTSVDLITA</sequence>